<dbReference type="GO" id="GO:0009298">
    <property type="term" value="P:GDP-mannose biosynthetic process"/>
    <property type="evidence" value="ECO:0007669"/>
    <property type="project" value="TreeGrafter"/>
</dbReference>
<dbReference type="Proteomes" id="UP000763088">
    <property type="component" value="Unassembled WGS sequence"/>
</dbReference>
<sequence>MEKTDKKNYCVILAGGRGQRLWPVSREQRPKQFLDLFGTGRTLLQSTFDRFEKLIPIENILICTCAEFQQLVKEQLPKVPEHNIIVEPIHRNTAPSVAWASMRIHHQTPDANIIVSPSDQLVLNESSFAHSIDVGIGYVSENHVLLAMGVRPTRPEPGYGYIQLGDLSCKPDVYKVKSFTEKPERDFARMFMESGEFYWNTGIFISSAYHLLDTFEHVFPSVLRDLRYNTPDYTYEEEMKFVEENYPRYPNLSLDYAILEQSDNNVFVMKCDFGWADLGTWHAIYEVMHKVTDDNVVMDSEVILEDCKNNIIKLPKGKLGVFNGLEGYIVAEEDGVLLICKKSDNSSMVKKYVNEVRIKYGDEFV</sequence>
<dbReference type="PANTHER" id="PTHR46390:SF1">
    <property type="entry name" value="MANNOSE-1-PHOSPHATE GUANYLYLTRANSFERASE"/>
    <property type="match status" value="1"/>
</dbReference>
<dbReference type="EMBL" id="SUYD01000003">
    <property type="protein sequence ID" value="MBE6265414.1"/>
    <property type="molecule type" value="Genomic_DNA"/>
</dbReference>
<dbReference type="AlphaFoldDB" id="A0A928GGL7"/>
<dbReference type="InterPro" id="IPR051161">
    <property type="entry name" value="Mannose-6P_isomerase_type2"/>
</dbReference>
<dbReference type="CDD" id="cd02509">
    <property type="entry name" value="GDP-M1P_Guanylyltransferase"/>
    <property type="match status" value="1"/>
</dbReference>
<evidence type="ECO:0000313" key="3">
    <source>
        <dbReference type="Proteomes" id="UP000763088"/>
    </source>
</evidence>
<feature type="domain" description="Nucleotidyl transferase" evidence="1">
    <location>
        <begin position="11"/>
        <end position="293"/>
    </location>
</feature>
<dbReference type="InterPro" id="IPR005835">
    <property type="entry name" value="NTP_transferase_dom"/>
</dbReference>
<protein>
    <submittedName>
        <fullName evidence="2">Mannose-1-phosphate guanylyltransferase</fullName>
    </submittedName>
</protein>
<dbReference type="SUPFAM" id="SSF53448">
    <property type="entry name" value="Nucleotide-diphospho-sugar transferases"/>
    <property type="match status" value="1"/>
</dbReference>
<dbReference type="GO" id="GO:0004475">
    <property type="term" value="F:mannose-1-phosphate guanylyltransferase (GTP) activity"/>
    <property type="evidence" value="ECO:0007669"/>
    <property type="project" value="InterPro"/>
</dbReference>
<dbReference type="Pfam" id="PF00483">
    <property type="entry name" value="NTP_transferase"/>
    <property type="match status" value="1"/>
</dbReference>
<keyword evidence="2" id="KW-0548">Nucleotidyltransferase</keyword>
<accession>A0A928GGL7</accession>
<organism evidence="2 3">
    <name type="scientific">Xylanibacter ruminicola</name>
    <name type="common">Prevotella ruminicola</name>
    <dbReference type="NCBI Taxonomy" id="839"/>
    <lineage>
        <taxon>Bacteria</taxon>
        <taxon>Pseudomonadati</taxon>
        <taxon>Bacteroidota</taxon>
        <taxon>Bacteroidia</taxon>
        <taxon>Bacteroidales</taxon>
        <taxon>Prevotellaceae</taxon>
        <taxon>Xylanibacter</taxon>
    </lineage>
</organism>
<dbReference type="Gene3D" id="3.90.550.10">
    <property type="entry name" value="Spore Coat Polysaccharide Biosynthesis Protein SpsA, Chain A"/>
    <property type="match status" value="1"/>
</dbReference>
<evidence type="ECO:0000259" key="1">
    <source>
        <dbReference type="Pfam" id="PF00483"/>
    </source>
</evidence>
<dbReference type="PANTHER" id="PTHR46390">
    <property type="entry name" value="MANNOSE-1-PHOSPHATE GUANYLYLTRANSFERASE"/>
    <property type="match status" value="1"/>
</dbReference>
<keyword evidence="2" id="KW-0808">Transferase</keyword>
<proteinExistence type="predicted"/>
<gene>
    <name evidence="2" type="ORF">E7102_02915</name>
</gene>
<evidence type="ECO:0000313" key="2">
    <source>
        <dbReference type="EMBL" id="MBE6265414.1"/>
    </source>
</evidence>
<name>A0A928GGL7_XYLRU</name>
<comment type="caution">
    <text evidence="2">The sequence shown here is derived from an EMBL/GenBank/DDBJ whole genome shotgun (WGS) entry which is preliminary data.</text>
</comment>
<reference evidence="2" key="1">
    <citation type="submission" date="2019-04" db="EMBL/GenBank/DDBJ databases">
        <title>Evolution of Biomass-Degrading Anaerobic Consortia Revealed by Metagenomics.</title>
        <authorList>
            <person name="Peng X."/>
        </authorList>
    </citation>
    <scope>NUCLEOTIDE SEQUENCE</scope>
    <source>
        <strain evidence="2">SIG141</strain>
    </source>
</reference>
<dbReference type="InterPro" id="IPR049577">
    <property type="entry name" value="GMPP_N"/>
</dbReference>
<dbReference type="SUPFAM" id="SSF159283">
    <property type="entry name" value="Guanosine diphospho-D-mannose pyrophosphorylase/mannose-6-phosphate isomerase linker domain"/>
    <property type="match status" value="1"/>
</dbReference>
<dbReference type="InterPro" id="IPR029044">
    <property type="entry name" value="Nucleotide-diphossugar_trans"/>
</dbReference>